<evidence type="ECO:0000256" key="1">
    <source>
        <dbReference type="SAM" id="SignalP"/>
    </source>
</evidence>
<reference evidence="4 5" key="1">
    <citation type="submission" date="2023-07" db="EMBL/GenBank/DDBJ databases">
        <title>Genomic Encyclopedia of Type Strains, Phase IV (KMG-IV): sequencing the most valuable type-strain genomes for metagenomic binning, comparative biology and taxonomic classification.</title>
        <authorList>
            <person name="Goeker M."/>
        </authorList>
    </citation>
    <scope>NUCLEOTIDE SEQUENCE [LARGE SCALE GENOMIC DNA]</scope>
    <source>
        <strain evidence="4 5">DSM 1277</strain>
    </source>
</reference>
<accession>A0ABU0DB39</accession>
<dbReference type="CDD" id="cd14731">
    <property type="entry name" value="LodA_like_1"/>
    <property type="match status" value="1"/>
</dbReference>
<dbReference type="Pfam" id="PF18417">
    <property type="entry name" value="LodA_C"/>
    <property type="match status" value="1"/>
</dbReference>
<evidence type="ECO:0008006" key="6">
    <source>
        <dbReference type="Google" id="ProtNLM"/>
    </source>
</evidence>
<feature type="domain" description="L-lysine epsilon oxidase C-terminal" evidence="3">
    <location>
        <begin position="396"/>
        <end position="545"/>
    </location>
</feature>
<dbReference type="InterPro" id="IPR041168">
    <property type="entry name" value="LodA_N"/>
</dbReference>
<proteinExistence type="predicted"/>
<dbReference type="RefSeq" id="WP_307056406.1">
    <property type="nucleotide sequence ID" value="NZ_JAUSUH010000001.1"/>
</dbReference>
<dbReference type="Pfam" id="PF17990">
    <property type="entry name" value="LodA_N"/>
    <property type="match status" value="1"/>
</dbReference>
<feature type="domain" description="L-Lysine epsilon oxidase N-terminal" evidence="2">
    <location>
        <begin position="46"/>
        <end position="264"/>
    </location>
</feature>
<comment type="caution">
    <text evidence="4">The sequence shown here is derived from an EMBL/GenBank/DDBJ whole genome shotgun (WGS) entry which is preliminary data.</text>
</comment>
<evidence type="ECO:0000313" key="5">
    <source>
        <dbReference type="Proteomes" id="UP001238467"/>
    </source>
</evidence>
<keyword evidence="5" id="KW-1185">Reference proteome</keyword>
<dbReference type="InterPro" id="IPR033798">
    <property type="entry name" value="LodA-like"/>
</dbReference>
<organism evidence="4 5">
    <name type="scientific">Ancylobacter vacuolatus</name>
    <dbReference type="NCBI Taxonomy" id="223389"/>
    <lineage>
        <taxon>Bacteria</taxon>
        <taxon>Pseudomonadati</taxon>
        <taxon>Pseudomonadota</taxon>
        <taxon>Alphaproteobacteria</taxon>
        <taxon>Hyphomicrobiales</taxon>
        <taxon>Xanthobacteraceae</taxon>
        <taxon>Ancylobacter</taxon>
    </lineage>
</organism>
<evidence type="ECO:0000259" key="2">
    <source>
        <dbReference type="Pfam" id="PF17990"/>
    </source>
</evidence>
<keyword evidence="1" id="KW-0732">Signal</keyword>
<evidence type="ECO:0000313" key="4">
    <source>
        <dbReference type="EMBL" id="MDQ0345638.1"/>
    </source>
</evidence>
<protein>
    <recommendedName>
        <fullName evidence="6">L-lysine 6-oxidase</fullName>
    </recommendedName>
</protein>
<feature type="signal peptide" evidence="1">
    <location>
        <begin position="1"/>
        <end position="26"/>
    </location>
</feature>
<gene>
    <name evidence="4" type="ORF">J2S76_000039</name>
</gene>
<dbReference type="Proteomes" id="UP001238467">
    <property type="component" value="Unassembled WGS sequence"/>
</dbReference>
<feature type="chain" id="PRO_5045959823" description="L-lysine 6-oxidase" evidence="1">
    <location>
        <begin position="27"/>
        <end position="666"/>
    </location>
</feature>
<evidence type="ECO:0000259" key="3">
    <source>
        <dbReference type="Pfam" id="PF18417"/>
    </source>
</evidence>
<dbReference type="EMBL" id="JAUSUH010000001">
    <property type="protein sequence ID" value="MDQ0345638.1"/>
    <property type="molecule type" value="Genomic_DNA"/>
</dbReference>
<dbReference type="InterPro" id="IPR041173">
    <property type="entry name" value="LodA_C"/>
</dbReference>
<dbReference type="NCBIfam" id="NF038173">
    <property type="entry name" value="Gly_ox_CTQ_GoxA"/>
    <property type="match status" value="1"/>
</dbReference>
<sequence>MRRRDFLAGAGVIGLGLPLIARAAFAQTPASAAAPADQKVARLAIYPPLGICRVGSSAEFFYAPEVPGLPALADGAYKDGRDKLKKQAQRFRVYAFNAAGEVLREVTAHEATIEWSVHVANTKGAWYGFNNPLDNGELAPGLPGGPRNQAITDWAQRAKMLVIDPGPQAISGRGLNLAGDDPAHAMVGEFWGRERVRLASLGTDTQGRLVVFPGDGVAKSAIPNNPITNFSDNDGWCDDWCDGPVEARVTFADGRMLEAENAWVASCGPDFAPEIPPFVSLYDVMRDVAFDAGWLPETTAPYSFRRDIYPFFRALALMQWVAAAGAMAGQYVEVGDFSDPAYMRRLADPSPEQAALRASVFAAFRDPEKDVSVEPEQQFKLPYMLGDGVNYAGSPLRWFRIPARQYALLKAWAEGNFVADLDPDAPEPVIGFEQIPLAQQPEALTRAALAPCSGGAFHPGVELTWVLRHKELFRGPFRIARSDKRDPRLIQNLGLLLTPEKAFAGYGDTPPAVAPQMPGDLTRWMGLPWQCDAFSCQQVQFSHDFVNATWWPALLPIDVLPEINYRGVLNKNLPAEERIKMFGARVAWARGAAGIGYHANASYTDGLNRMIYLWERMGVVVSRPGPTDEGRPKGIPETLFVEIDRGSMDLMLNGAPAPGPFAPDDL</sequence>
<name>A0ABU0DB39_9HYPH</name>